<dbReference type="HOGENOM" id="CLU_936469_0_0_0"/>
<proteinExistence type="predicted"/>
<dbReference type="Gene3D" id="3.30.420.40">
    <property type="match status" value="1"/>
</dbReference>
<dbReference type="eggNOG" id="COG0248">
    <property type="taxonomic scope" value="Bacteria"/>
</dbReference>
<accession>A8F884</accession>
<dbReference type="InterPro" id="IPR003695">
    <property type="entry name" value="Ppx_GppA_N"/>
</dbReference>
<organism evidence="2 3">
    <name type="scientific">Pseudothermotoga lettingae (strain ATCC BAA-301 / DSM 14385 / NBRC 107922 / TMO)</name>
    <name type="common">Thermotoga lettingae</name>
    <dbReference type="NCBI Taxonomy" id="416591"/>
    <lineage>
        <taxon>Bacteria</taxon>
        <taxon>Thermotogati</taxon>
        <taxon>Thermotogota</taxon>
        <taxon>Thermotogae</taxon>
        <taxon>Thermotogales</taxon>
        <taxon>Thermotogaceae</taxon>
        <taxon>Pseudothermotoga</taxon>
    </lineage>
</organism>
<dbReference type="GO" id="GO:0016787">
    <property type="term" value="F:hydrolase activity"/>
    <property type="evidence" value="ECO:0007669"/>
    <property type="project" value="UniProtKB-KW"/>
</dbReference>
<protein>
    <submittedName>
        <fullName evidence="2">Guanosine pentaphosphate phosphohydrolase, putative</fullName>
    </submittedName>
</protein>
<dbReference type="OrthoDB" id="48733at2"/>
<dbReference type="AlphaFoldDB" id="A8F884"/>
<dbReference type="GO" id="GO:0006357">
    <property type="term" value="P:regulation of transcription by RNA polymerase II"/>
    <property type="evidence" value="ECO:0007669"/>
    <property type="project" value="TreeGrafter"/>
</dbReference>
<evidence type="ECO:0000313" key="2">
    <source>
        <dbReference type="EMBL" id="ABV34368.1"/>
    </source>
</evidence>
<dbReference type="EMBL" id="CP000812">
    <property type="protein sequence ID" value="ABV34368.1"/>
    <property type="molecule type" value="Genomic_DNA"/>
</dbReference>
<dbReference type="Proteomes" id="UP000002016">
    <property type="component" value="Chromosome"/>
</dbReference>
<dbReference type="InterPro" id="IPR050273">
    <property type="entry name" value="GppA/Ppx_hydrolase"/>
</dbReference>
<reference evidence="2 3" key="1">
    <citation type="submission" date="2007-08" db="EMBL/GenBank/DDBJ databases">
        <title>Complete sequence of Thermotoga lettingae TMO.</title>
        <authorList>
            <consortium name="US DOE Joint Genome Institute"/>
            <person name="Copeland A."/>
            <person name="Lucas S."/>
            <person name="Lapidus A."/>
            <person name="Barry K."/>
            <person name="Glavina del Rio T."/>
            <person name="Dalin E."/>
            <person name="Tice H."/>
            <person name="Pitluck S."/>
            <person name="Foster B."/>
            <person name="Bruce D."/>
            <person name="Schmutz J."/>
            <person name="Larimer F."/>
            <person name="Land M."/>
            <person name="Hauser L."/>
            <person name="Kyrpides N."/>
            <person name="Mikhailova N."/>
            <person name="Nelson K."/>
            <person name="Gogarten J.P."/>
            <person name="Noll K."/>
            <person name="Richardson P."/>
        </authorList>
    </citation>
    <scope>NUCLEOTIDE SEQUENCE [LARGE SCALE GENOMIC DNA]</scope>
    <source>
        <strain evidence="3">ATCC BAA-301 / DSM 14385 / NBRC 107922 / TMO</strain>
    </source>
</reference>
<dbReference type="STRING" id="416591.Tlet_1814"/>
<dbReference type="PANTHER" id="PTHR30005">
    <property type="entry name" value="EXOPOLYPHOSPHATASE"/>
    <property type="match status" value="1"/>
</dbReference>
<dbReference type="RefSeq" id="WP_012003844.1">
    <property type="nucleotide sequence ID" value="NC_009828.1"/>
</dbReference>
<gene>
    <name evidence="2" type="ordered locus">Tlet_1814</name>
</gene>
<dbReference type="SUPFAM" id="SSF53067">
    <property type="entry name" value="Actin-like ATPase domain"/>
    <property type="match status" value="2"/>
</dbReference>
<name>A8F884_PSELT</name>
<evidence type="ECO:0000313" key="3">
    <source>
        <dbReference type="Proteomes" id="UP000002016"/>
    </source>
</evidence>
<keyword evidence="2" id="KW-0378">Hydrolase</keyword>
<dbReference type="Pfam" id="PF02541">
    <property type="entry name" value="Ppx-GppA"/>
    <property type="match status" value="1"/>
</dbReference>
<keyword evidence="3" id="KW-1185">Reference proteome</keyword>
<sequence length="277" mass="30853">MIAVLDLGSNSFIALVYDRGKILLEKVYEVGLKSIKDDEQAFCVAKQSVEKIQSEISGIETYAFGTAVFRQRPELFHRLLKHFEIKGKILSEKEEAYLTYLCIDPKQSMDVTVFDLGGGSLEVVKKDWFVSLEIGTHVLNSIFDLSLPRAKDFDKTVDYVLKQLPGFENPVGIGGSFVAIAALKVQKWDLKSLDGFILTPEDIYKISEKLRKMNLQQILDMKIIPPGREKTIIAGCAVATAIATKGNIKVSTKGFRYTLARMIEEGKWPASGVPGEI</sequence>
<feature type="domain" description="Ppx/GppA phosphatase N-terminal" evidence="1">
    <location>
        <begin position="62"/>
        <end position="244"/>
    </location>
</feature>
<reference evidence="2 3" key="2">
    <citation type="journal article" date="2009" name="Proc. Natl. Acad. Sci. U.S.A.">
        <title>On the chimeric nature, thermophilic origin, and phylogenetic placement of the Thermotogales.</title>
        <authorList>
            <person name="Zhaxybayeva O."/>
            <person name="Swithers K.S."/>
            <person name="Lapierre P."/>
            <person name="Fournier G.P."/>
            <person name="Bickhart D.M."/>
            <person name="DeBoy R.T."/>
            <person name="Nelson K.E."/>
            <person name="Nesbo C.L."/>
            <person name="Doolittle W.F."/>
            <person name="Gogarten J.P."/>
            <person name="Noll K.M."/>
        </authorList>
    </citation>
    <scope>NUCLEOTIDE SEQUENCE [LARGE SCALE GENOMIC DNA]</scope>
    <source>
        <strain evidence="3">ATCC BAA-301 / DSM 14385 / NBRC 107922 / TMO</strain>
    </source>
</reference>
<dbReference type="PANTHER" id="PTHR30005:SF0">
    <property type="entry name" value="RETROGRADE REGULATION PROTEIN 2"/>
    <property type="match status" value="1"/>
</dbReference>
<evidence type="ECO:0000259" key="1">
    <source>
        <dbReference type="Pfam" id="PF02541"/>
    </source>
</evidence>
<dbReference type="Gene3D" id="3.30.420.150">
    <property type="entry name" value="Exopolyphosphatase. Domain 2"/>
    <property type="match status" value="1"/>
</dbReference>
<dbReference type="KEGG" id="tle:Tlet_1814"/>
<dbReference type="InterPro" id="IPR043129">
    <property type="entry name" value="ATPase_NBD"/>
</dbReference>